<organism evidence="2 3">
    <name type="scientific">Shewanella amazonensis (strain ATCC BAA-1098 / SB2B)</name>
    <dbReference type="NCBI Taxonomy" id="326297"/>
    <lineage>
        <taxon>Bacteria</taxon>
        <taxon>Pseudomonadati</taxon>
        <taxon>Pseudomonadota</taxon>
        <taxon>Gammaproteobacteria</taxon>
        <taxon>Alteromonadales</taxon>
        <taxon>Shewanellaceae</taxon>
        <taxon>Shewanella</taxon>
    </lineage>
</organism>
<reference evidence="2 3" key="1">
    <citation type="submission" date="2006-12" db="EMBL/GenBank/DDBJ databases">
        <title>Complete sequence of Shewanella amazonensis SB2B.</title>
        <authorList>
            <consortium name="US DOE Joint Genome Institute"/>
            <person name="Copeland A."/>
            <person name="Lucas S."/>
            <person name="Lapidus A."/>
            <person name="Barry K."/>
            <person name="Detter J.C."/>
            <person name="Glavina del Rio T."/>
            <person name="Hammon N."/>
            <person name="Israni S."/>
            <person name="Dalin E."/>
            <person name="Tice H."/>
            <person name="Pitluck S."/>
            <person name="Munk A.C."/>
            <person name="Brettin T."/>
            <person name="Bruce D."/>
            <person name="Han C."/>
            <person name="Tapia R."/>
            <person name="Gilna P."/>
            <person name="Schmutz J."/>
            <person name="Larimer F."/>
            <person name="Land M."/>
            <person name="Hauser L."/>
            <person name="Kyrpides N."/>
            <person name="Mikhailova N."/>
            <person name="Fredrickson J."/>
            <person name="Richardson P."/>
        </authorList>
    </citation>
    <scope>NUCLEOTIDE SEQUENCE [LARGE SCALE GENOMIC DNA]</scope>
    <source>
        <strain evidence="3">ATCC BAA-1098 / SB2B</strain>
    </source>
</reference>
<accession>A1S7W8</accession>
<evidence type="ECO:0000256" key="1">
    <source>
        <dbReference type="SAM" id="MobiDB-lite"/>
    </source>
</evidence>
<dbReference type="KEGG" id="saz:Sama_2269"/>
<dbReference type="STRING" id="326297.Sama_2269"/>
<dbReference type="HOGENOM" id="CLU_016608_0_0_6"/>
<dbReference type="EMBL" id="CP000507">
    <property type="protein sequence ID" value="ABM00475.1"/>
    <property type="molecule type" value="Genomic_DNA"/>
</dbReference>
<feature type="region of interest" description="Disordered" evidence="1">
    <location>
        <begin position="217"/>
        <end position="301"/>
    </location>
</feature>
<dbReference type="Proteomes" id="UP000009175">
    <property type="component" value="Chromosome"/>
</dbReference>
<proteinExistence type="predicted"/>
<keyword evidence="3" id="KW-1185">Reference proteome</keyword>
<dbReference type="AlphaFoldDB" id="A1S7W8"/>
<feature type="compositionally biased region" description="Polar residues" evidence="1">
    <location>
        <begin position="237"/>
        <end position="258"/>
    </location>
</feature>
<evidence type="ECO:0000313" key="2">
    <source>
        <dbReference type="EMBL" id="ABM00475.1"/>
    </source>
</evidence>
<protein>
    <submittedName>
        <fullName evidence="2">Uncharacterized protein</fullName>
    </submittedName>
</protein>
<name>A1S7W8_SHEAM</name>
<feature type="compositionally biased region" description="Polar residues" evidence="1">
    <location>
        <begin position="217"/>
        <end position="226"/>
    </location>
</feature>
<sequence>MTQISALTSILTSNSSTGAETSLLPVRLSQTQGAAILTIANTSYLIKPPVDLSQFSAQTLMLKVPQQAAVSSLTAATLVALAPSIQLPFPGALAEQIRRLGIDTEKLLSLTKSPGGYLLGDASYTNGQLRFKGGFQLPLPSLKPPQPELMRARIVLKEGELKLMVDPIKAEAKVSLEAIGGKTAPVTKNLLTAPVTQEAILSSLQRKLTGQTVNHINTSSTENTSKPAMPAPKPSDGSGQSNIKAETPVTDSKSSAPNTLAAPDKPEKAPAPSVAEAKKQLTEPVSSKMADSADKAQADKQLQVKASDFQSGKTVGSETALLQKSTADMNGEPERKAQVGTHLAAEKRLLMNLDKSGALPPLKLADIEETSPITTPDAARRLLALLKPLPVNMLLGGMAIQETISASNGNQLLARHGTIADAVLHQPLAMVFQLLLGGAALKREHSLTPLMTQWLNVAAKGTGISLADAITLADDDTLDSLMQLAQVRREYAEASNPRDGWFFCLPYLMGEKQRQLEGHWQRQANQEQDDHQESWRLKLKFSLNDADLLVDAKRTPSALDVQLVCSQEKLNNRVGNYLPVLQAHLQSLGFGTTILSCRHDTVPGSLLPGKSFAVDLRA</sequence>
<gene>
    <name evidence="2" type="ordered locus">Sama_2269</name>
</gene>
<evidence type="ECO:0000313" key="3">
    <source>
        <dbReference type="Proteomes" id="UP000009175"/>
    </source>
</evidence>
<dbReference type="eggNOG" id="ENOG5032RM7">
    <property type="taxonomic scope" value="Bacteria"/>
</dbReference>